<keyword evidence="4 9" id="KW-0378">Hydrolase</keyword>
<keyword evidence="6" id="KW-0119">Carbohydrate metabolism</keyword>
<dbReference type="PANTHER" id="PTHR10353">
    <property type="entry name" value="GLYCOSYL HYDROLASE"/>
    <property type="match status" value="1"/>
</dbReference>
<dbReference type="Gene3D" id="3.20.20.80">
    <property type="entry name" value="Glycosidases"/>
    <property type="match status" value="1"/>
</dbReference>
<evidence type="ECO:0000256" key="4">
    <source>
        <dbReference type="ARBA" id="ARBA00022801"/>
    </source>
</evidence>
<evidence type="ECO:0000256" key="6">
    <source>
        <dbReference type="ARBA" id="ARBA00023277"/>
    </source>
</evidence>
<dbReference type="Pfam" id="PF00232">
    <property type="entry name" value="Glyco_hydro_1"/>
    <property type="match status" value="1"/>
</dbReference>
<dbReference type="GO" id="GO:0008422">
    <property type="term" value="F:beta-glucosidase activity"/>
    <property type="evidence" value="ECO:0007669"/>
    <property type="project" value="UniProtKB-EC"/>
</dbReference>
<comment type="caution">
    <text evidence="10">The sequence shown here is derived from an EMBL/GenBank/DDBJ whole genome shotgun (WGS) entry which is preliminary data.</text>
</comment>
<evidence type="ECO:0000256" key="7">
    <source>
        <dbReference type="ARBA" id="ARBA00023295"/>
    </source>
</evidence>
<comment type="similarity">
    <text evidence="2 9">Belongs to the glycosyl hydrolase 1 family.</text>
</comment>
<sequence>MSDGLKFPNDFRWGISTSSYQIEGAATADDRTPSIWDTFSGTPGKVFGGHTGAEACDHYHRYSDDIRLMAELGAKHYRFSVSWSRIFPEKGVLNERGIAFYRKLLEQMEAHGIQPMATIYHWDLPQWMQDEGGWAHRSSVGYYLEFARVLFERFGYDIPMWVTINEPWCASILGYGLGVHAPGHTDWREALAAAHHLLLASGEAIRDYRSRGLKGRIGITLNLDDNESATNEERDEAARSRHDGHLNRWFLDPLFKGDYPEDMKAWYRPLVGEWDFIASGDLEIIRDPGDFLGINYYTRAIVREGNEHPVLRLEQILPEDCVKTDMGWEVRPESLYRLLCRIRDEYGSLPLYITENGSAQADEVKDGRVNDVERIAYVSGHLAEALRFIREGGNLQGYYLWSFFDNFEWAFGYDKRFGIVHVDFDTQARTPKESAYWYRNVMRENGLPDPVANSGKG</sequence>
<keyword evidence="5" id="KW-0136">Cellulose degradation</keyword>
<dbReference type="InterPro" id="IPR017853">
    <property type="entry name" value="GH"/>
</dbReference>
<organism evidence="10 11">
    <name type="scientific">Cohnella boryungensis</name>
    <dbReference type="NCBI Taxonomy" id="768479"/>
    <lineage>
        <taxon>Bacteria</taxon>
        <taxon>Bacillati</taxon>
        <taxon>Bacillota</taxon>
        <taxon>Bacilli</taxon>
        <taxon>Bacillales</taxon>
        <taxon>Paenibacillaceae</taxon>
        <taxon>Cohnella</taxon>
    </lineage>
</organism>
<accession>A0ABV8S7T4</accession>
<evidence type="ECO:0000256" key="1">
    <source>
        <dbReference type="ARBA" id="ARBA00000448"/>
    </source>
</evidence>
<dbReference type="InterPro" id="IPR017736">
    <property type="entry name" value="Glyco_hydro_1_beta-glucosidase"/>
</dbReference>
<dbReference type="SUPFAM" id="SSF51445">
    <property type="entry name" value="(Trans)glycosidases"/>
    <property type="match status" value="1"/>
</dbReference>
<dbReference type="NCBIfam" id="TIGR03356">
    <property type="entry name" value="BGL"/>
    <property type="match status" value="1"/>
</dbReference>
<evidence type="ECO:0000256" key="3">
    <source>
        <dbReference type="ARBA" id="ARBA00012744"/>
    </source>
</evidence>
<dbReference type="PROSITE" id="PS00653">
    <property type="entry name" value="GLYCOSYL_HYDROL_F1_2"/>
    <property type="match status" value="1"/>
</dbReference>
<dbReference type="EC" id="3.2.1.21" evidence="3 9"/>
<proteinExistence type="inferred from homology"/>
<dbReference type="InterPro" id="IPR033132">
    <property type="entry name" value="GH_1_N_CS"/>
</dbReference>
<keyword evidence="11" id="KW-1185">Reference proteome</keyword>
<evidence type="ECO:0000256" key="9">
    <source>
        <dbReference type="RuleBase" id="RU361175"/>
    </source>
</evidence>
<evidence type="ECO:0000256" key="8">
    <source>
        <dbReference type="ARBA" id="ARBA00023326"/>
    </source>
</evidence>
<dbReference type="PRINTS" id="PR00131">
    <property type="entry name" value="GLHYDRLASE1"/>
</dbReference>
<evidence type="ECO:0000313" key="10">
    <source>
        <dbReference type="EMBL" id="MFC4302559.1"/>
    </source>
</evidence>
<comment type="catalytic activity">
    <reaction evidence="1 9">
        <text>Hydrolysis of terminal, non-reducing beta-D-glucosyl residues with release of beta-D-glucose.</text>
        <dbReference type="EC" id="3.2.1.21"/>
    </reaction>
</comment>
<dbReference type="PANTHER" id="PTHR10353:SF36">
    <property type="entry name" value="LP05116P"/>
    <property type="match status" value="1"/>
</dbReference>
<evidence type="ECO:0000256" key="2">
    <source>
        <dbReference type="ARBA" id="ARBA00010838"/>
    </source>
</evidence>
<dbReference type="Proteomes" id="UP001595755">
    <property type="component" value="Unassembled WGS sequence"/>
</dbReference>
<dbReference type="EMBL" id="JBHSED010000003">
    <property type="protein sequence ID" value="MFC4302559.1"/>
    <property type="molecule type" value="Genomic_DNA"/>
</dbReference>
<evidence type="ECO:0000313" key="11">
    <source>
        <dbReference type="Proteomes" id="UP001595755"/>
    </source>
</evidence>
<evidence type="ECO:0000256" key="5">
    <source>
        <dbReference type="ARBA" id="ARBA00023001"/>
    </source>
</evidence>
<dbReference type="RefSeq" id="WP_204600534.1">
    <property type="nucleotide sequence ID" value="NZ_JBHSED010000003.1"/>
</dbReference>
<keyword evidence="7 9" id="KW-0326">Glycosidase</keyword>
<reference evidence="11" key="1">
    <citation type="journal article" date="2019" name="Int. J. Syst. Evol. Microbiol.">
        <title>The Global Catalogue of Microorganisms (GCM) 10K type strain sequencing project: providing services to taxonomists for standard genome sequencing and annotation.</title>
        <authorList>
            <consortium name="The Broad Institute Genomics Platform"/>
            <consortium name="The Broad Institute Genome Sequencing Center for Infectious Disease"/>
            <person name="Wu L."/>
            <person name="Ma J."/>
        </authorList>
    </citation>
    <scope>NUCLEOTIDE SEQUENCE [LARGE SCALE GENOMIC DNA]</scope>
    <source>
        <strain evidence="11">CGMCC 4.1641</strain>
    </source>
</reference>
<gene>
    <name evidence="10" type="ORF">ACFO1S_03780</name>
</gene>
<protein>
    <recommendedName>
        <fullName evidence="3 9">Beta-glucosidase</fullName>
        <ecNumber evidence="3 9">3.2.1.21</ecNumber>
    </recommendedName>
</protein>
<keyword evidence="8" id="KW-0624">Polysaccharide degradation</keyword>
<name>A0ABV8S7T4_9BACL</name>
<dbReference type="InterPro" id="IPR001360">
    <property type="entry name" value="Glyco_hydro_1"/>
</dbReference>